<dbReference type="Proteomes" id="UP000198307">
    <property type="component" value="Unassembled WGS sequence"/>
</dbReference>
<accession>A0A239PZB8</accession>
<evidence type="ECO:0000256" key="1">
    <source>
        <dbReference type="SAM" id="SignalP"/>
    </source>
</evidence>
<dbReference type="AlphaFoldDB" id="A0A239PZB8"/>
<dbReference type="OrthoDB" id="9796530at2"/>
<gene>
    <name evidence="2" type="ORF">SAMN05444959_11292</name>
</gene>
<proteinExistence type="predicted"/>
<reference evidence="2 3" key="1">
    <citation type="submission" date="2017-07" db="EMBL/GenBank/DDBJ databases">
        <authorList>
            <person name="Sun Z.S."/>
            <person name="Albrecht U."/>
            <person name="Echele G."/>
            <person name="Lee C.C."/>
        </authorList>
    </citation>
    <scope>NUCLEOTIDE SEQUENCE [LARGE SCALE GENOMIC DNA]</scope>
    <source>
        <strain evidence="2 3">DSM 14827</strain>
    </source>
</reference>
<sequence length="258" mass="26977">MSSCVTCLPLATLAALALATSAMAHSDHMGFADPDFVEAPHIVDCTLENGDAAQCQEFTVAYQPEGLEIGPFCPATLDDTGGLWDWDGENAGLYRLDRAFFEMLEDLGYRFYDEDGNVYSVDIRTEQPTVAHTCLTASPDDSVTITMRLPIAPVMADSPSDLGTVAKVAVALDGVPIFADAPSVLDRDHLPALDDCGGHIDPGGMPPGFDEAAARLGVTADALMQTLEAAGGPGADLAETLDLDEAALRAALPAPPSP</sequence>
<keyword evidence="3" id="KW-1185">Reference proteome</keyword>
<keyword evidence="1" id="KW-0732">Signal</keyword>
<evidence type="ECO:0000313" key="2">
    <source>
        <dbReference type="EMBL" id="SNT75671.1"/>
    </source>
</evidence>
<feature type="chain" id="PRO_5012467116" evidence="1">
    <location>
        <begin position="25"/>
        <end position="258"/>
    </location>
</feature>
<name>A0A239PZB8_9RHOB</name>
<protein>
    <submittedName>
        <fullName evidence="2">Uncharacterized protein</fullName>
    </submittedName>
</protein>
<organism evidence="2 3">
    <name type="scientific">Paracoccus seriniphilus</name>
    <dbReference type="NCBI Taxonomy" id="184748"/>
    <lineage>
        <taxon>Bacteria</taxon>
        <taxon>Pseudomonadati</taxon>
        <taxon>Pseudomonadota</taxon>
        <taxon>Alphaproteobacteria</taxon>
        <taxon>Rhodobacterales</taxon>
        <taxon>Paracoccaceae</taxon>
        <taxon>Paracoccus</taxon>
    </lineage>
</organism>
<evidence type="ECO:0000313" key="3">
    <source>
        <dbReference type="Proteomes" id="UP000198307"/>
    </source>
</evidence>
<dbReference type="EMBL" id="FZQB01000012">
    <property type="protein sequence ID" value="SNT75671.1"/>
    <property type="molecule type" value="Genomic_DNA"/>
</dbReference>
<dbReference type="RefSeq" id="WP_089345194.1">
    <property type="nucleotide sequence ID" value="NZ_CP067130.1"/>
</dbReference>
<feature type="signal peptide" evidence="1">
    <location>
        <begin position="1"/>
        <end position="24"/>
    </location>
</feature>